<accession>A0A9P4R761</accession>
<comment type="caution">
    <text evidence="2">The sequence shown here is derived from an EMBL/GenBank/DDBJ whole genome shotgun (WGS) entry which is preliminary data.</text>
</comment>
<keyword evidence="3" id="KW-1185">Reference proteome</keyword>
<feature type="region of interest" description="Disordered" evidence="1">
    <location>
        <begin position="1"/>
        <end position="95"/>
    </location>
</feature>
<protein>
    <submittedName>
        <fullName evidence="2">Uncharacterized protein</fullName>
    </submittedName>
</protein>
<dbReference type="Proteomes" id="UP000799444">
    <property type="component" value="Unassembled WGS sequence"/>
</dbReference>
<dbReference type="EMBL" id="ML996112">
    <property type="protein sequence ID" value="KAF2738007.1"/>
    <property type="molecule type" value="Genomic_DNA"/>
</dbReference>
<feature type="region of interest" description="Disordered" evidence="1">
    <location>
        <begin position="247"/>
        <end position="273"/>
    </location>
</feature>
<feature type="compositionally biased region" description="Pro residues" evidence="1">
    <location>
        <begin position="71"/>
        <end position="83"/>
    </location>
</feature>
<gene>
    <name evidence="2" type="ORF">EJ04DRAFT_520779</name>
</gene>
<dbReference type="AlphaFoldDB" id="A0A9P4R761"/>
<feature type="compositionally biased region" description="Polar residues" evidence="1">
    <location>
        <begin position="394"/>
        <end position="412"/>
    </location>
</feature>
<sequence length="412" mass="44465">MSKKRRQHQSDVASGLGPGCVSVVGRRGFGALESEPEVRVEKPGGVGYRGRRPNSWSDAGRSGQVGLLTTPRPPSGSPSPASPSGPTLSGKHVASRNPANGAAVAINEEGIRYPHRTGSAHFPLPGHGPFCVDHCGREKSRMEQPGPKSAVLHFRRAIRTCTRPMAAAPRHILYAAHRDRAVTSCKLMFRDGPSHRQKAAWRRGTGRWVEQTLKCVSLDSSWALQKAPLGSAKVVGQERLDSFANANRKTARSTRDRGVGECSYPGSSLPRSSRTVMPALPEKIIAKRGVVPHAPGALLLWFHGMARSPCRRAEKVGRKPPIGKDHLSCLANAQEETSTMTERASVVDGGVARAMHDRIEKLSSSLAAKAYPHRNLHPAGVPSISHLHTANHAPKQQSGRQQRCSQPPTYRG</sequence>
<reference evidence="2" key="1">
    <citation type="journal article" date="2020" name="Stud. Mycol.">
        <title>101 Dothideomycetes genomes: a test case for predicting lifestyles and emergence of pathogens.</title>
        <authorList>
            <person name="Haridas S."/>
            <person name="Albert R."/>
            <person name="Binder M."/>
            <person name="Bloem J."/>
            <person name="Labutti K."/>
            <person name="Salamov A."/>
            <person name="Andreopoulos B."/>
            <person name="Baker S."/>
            <person name="Barry K."/>
            <person name="Bills G."/>
            <person name="Bluhm B."/>
            <person name="Cannon C."/>
            <person name="Castanera R."/>
            <person name="Culley D."/>
            <person name="Daum C."/>
            <person name="Ezra D."/>
            <person name="Gonzalez J."/>
            <person name="Henrissat B."/>
            <person name="Kuo A."/>
            <person name="Liang C."/>
            <person name="Lipzen A."/>
            <person name="Lutzoni F."/>
            <person name="Magnuson J."/>
            <person name="Mondo S."/>
            <person name="Nolan M."/>
            <person name="Ohm R."/>
            <person name="Pangilinan J."/>
            <person name="Park H.-J."/>
            <person name="Ramirez L."/>
            <person name="Alfaro M."/>
            <person name="Sun H."/>
            <person name="Tritt A."/>
            <person name="Yoshinaga Y."/>
            <person name="Zwiers L.-H."/>
            <person name="Turgeon B."/>
            <person name="Goodwin S."/>
            <person name="Spatafora J."/>
            <person name="Crous P."/>
            <person name="Grigoriev I."/>
        </authorList>
    </citation>
    <scope>NUCLEOTIDE SEQUENCE</scope>
    <source>
        <strain evidence="2">CBS 125425</strain>
    </source>
</reference>
<feature type="region of interest" description="Disordered" evidence="1">
    <location>
        <begin position="375"/>
        <end position="412"/>
    </location>
</feature>
<proteinExistence type="predicted"/>
<organism evidence="2 3">
    <name type="scientific">Polyplosphaeria fusca</name>
    <dbReference type="NCBI Taxonomy" id="682080"/>
    <lineage>
        <taxon>Eukaryota</taxon>
        <taxon>Fungi</taxon>
        <taxon>Dikarya</taxon>
        <taxon>Ascomycota</taxon>
        <taxon>Pezizomycotina</taxon>
        <taxon>Dothideomycetes</taxon>
        <taxon>Pleosporomycetidae</taxon>
        <taxon>Pleosporales</taxon>
        <taxon>Tetraplosphaeriaceae</taxon>
        <taxon>Polyplosphaeria</taxon>
    </lineage>
</organism>
<evidence type="ECO:0000313" key="2">
    <source>
        <dbReference type="EMBL" id="KAF2738007.1"/>
    </source>
</evidence>
<evidence type="ECO:0000313" key="3">
    <source>
        <dbReference type="Proteomes" id="UP000799444"/>
    </source>
</evidence>
<name>A0A9P4R761_9PLEO</name>
<evidence type="ECO:0000256" key="1">
    <source>
        <dbReference type="SAM" id="MobiDB-lite"/>
    </source>
</evidence>